<evidence type="ECO:0000256" key="5">
    <source>
        <dbReference type="ARBA" id="ARBA00022989"/>
    </source>
</evidence>
<feature type="transmembrane region" description="Helical" evidence="7">
    <location>
        <begin position="189"/>
        <end position="211"/>
    </location>
</feature>
<feature type="transmembrane region" description="Helical" evidence="7">
    <location>
        <begin position="244"/>
        <end position="267"/>
    </location>
</feature>
<dbReference type="SUPFAM" id="SSF103473">
    <property type="entry name" value="MFS general substrate transporter"/>
    <property type="match status" value="1"/>
</dbReference>
<reference evidence="9" key="1">
    <citation type="submission" date="2022-12" db="EMBL/GenBank/DDBJ databases">
        <authorList>
            <person name="Ruckert C."/>
            <person name="Busche T."/>
            <person name="Kalinowski J."/>
            <person name="Wittmann C."/>
        </authorList>
    </citation>
    <scope>NUCLEOTIDE SEQUENCE</scope>
    <source>
        <strain evidence="9">DSM 40467</strain>
    </source>
</reference>
<dbReference type="PANTHER" id="PTHR23513">
    <property type="entry name" value="INTEGRAL MEMBRANE EFFLUX PROTEIN-RELATED"/>
    <property type="match status" value="1"/>
</dbReference>
<sequence length="359" mass="36432">MGGVVADRLPRSRVMVWSNVGCAVAEGLAAVLLWSGAARVWHLVLMAGICGAAAAFFIPAAGGIVKEVVPPQARHAANALLKIAQNLVKVGGPALGGVLVAAFGSAWAIGWDAVTFAASAALFARIDLKPGPVQVKSGFVADLRDGWTDFRSCRWLWVMVVQGALVVPVWLVGYQLLGPVYGAQFLGGAALWGLVVSGFTGGLVAGASVALMWRPRMVGRVVCAGTDSLALPLAAMAANVPVAVLVAATAVAGAGLAVSMTVWSGLVQERIPADRLSRALSYATLGQLVPVPIGYLLAGPVSRAVGVRATLAGGAVVIVCAAVVPLLVRQVRTLAMAAGQLAHESASMGTAGVSARAAR</sequence>
<keyword evidence="5 7" id="KW-1133">Transmembrane helix</keyword>
<feature type="transmembrane region" description="Helical" evidence="7">
    <location>
        <begin position="155"/>
        <end position="177"/>
    </location>
</feature>
<dbReference type="EMBL" id="CP114413">
    <property type="protein sequence ID" value="WAZ26961.1"/>
    <property type="molecule type" value="Genomic_DNA"/>
</dbReference>
<dbReference type="InterPro" id="IPR036259">
    <property type="entry name" value="MFS_trans_sf"/>
</dbReference>
<dbReference type="Proteomes" id="UP001164439">
    <property type="component" value="Chromosome"/>
</dbReference>
<keyword evidence="3" id="KW-1003">Cell membrane</keyword>
<dbReference type="InterPro" id="IPR010290">
    <property type="entry name" value="TM_effector"/>
</dbReference>
<evidence type="ECO:0000256" key="7">
    <source>
        <dbReference type="SAM" id="Phobius"/>
    </source>
</evidence>
<accession>A0ABY7KVF7</accession>
<evidence type="ECO:0000313" key="9">
    <source>
        <dbReference type="EMBL" id="WAZ26961.1"/>
    </source>
</evidence>
<gene>
    <name evidence="9" type="ORF">STRCI_008652</name>
</gene>
<feature type="domain" description="Major facilitator superfamily (MFS) profile" evidence="8">
    <location>
        <begin position="1"/>
        <end position="129"/>
    </location>
</feature>
<dbReference type="Pfam" id="PF05977">
    <property type="entry name" value="MFS_3"/>
    <property type="match status" value="1"/>
</dbReference>
<comment type="subcellular location">
    <subcellularLocation>
        <location evidence="1">Cell membrane</location>
        <topology evidence="1">Multi-pass membrane protein</topology>
    </subcellularLocation>
</comment>
<evidence type="ECO:0000313" key="10">
    <source>
        <dbReference type="Proteomes" id="UP001164439"/>
    </source>
</evidence>
<organism evidence="9 10">
    <name type="scientific">Streptomyces cinnabarinus</name>
    <dbReference type="NCBI Taxonomy" id="67287"/>
    <lineage>
        <taxon>Bacteria</taxon>
        <taxon>Bacillati</taxon>
        <taxon>Actinomycetota</taxon>
        <taxon>Actinomycetes</taxon>
        <taxon>Kitasatosporales</taxon>
        <taxon>Streptomycetaceae</taxon>
        <taxon>Streptomyces</taxon>
    </lineage>
</organism>
<name>A0ABY7KVF7_9ACTN</name>
<dbReference type="Gene3D" id="1.20.1250.20">
    <property type="entry name" value="MFS general substrate transporter like domains"/>
    <property type="match status" value="1"/>
</dbReference>
<evidence type="ECO:0000256" key="2">
    <source>
        <dbReference type="ARBA" id="ARBA00022448"/>
    </source>
</evidence>
<protein>
    <submittedName>
        <fullName evidence="9">MFS transporter</fullName>
    </submittedName>
</protein>
<dbReference type="PANTHER" id="PTHR23513:SF11">
    <property type="entry name" value="STAPHYLOFERRIN A TRANSPORTER"/>
    <property type="match status" value="1"/>
</dbReference>
<dbReference type="RefSeq" id="WP_269664448.1">
    <property type="nucleotide sequence ID" value="NZ_CP114413.1"/>
</dbReference>
<feature type="transmembrane region" description="Helical" evidence="7">
    <location>
        <begin position="14"/>
        <end position="34"/>
    </location>
</feature>
<evidence type="ECO:0000256" key="4">
    <source>
        <dbReference type="ARBA" id="ARBA00022692"/>
    </source>
</evidence>
<evidence type="ECO:0000256" key="3">
    <source>
        <dbReference type="ARBA" id="ARBA00022475"/>
    </source>
</evidence>
<dbReference type="PROSITE" id="PS50850">
    <property type="entry name" value="MFS"/>
    <property type="match status" value="1"/>
</dbReference>
<feature type="transmembrane region" description="Helical" evidence="7">
    <location>
        <begin position="218"/>
        <end position="238"/>
    </location>
</feature>
<keyword evidence="10" id="KW-1185">Reference proteome</keyword>
<dbReference type="InterPro" id="IPR020846">
    <property type="entry name" value="MFS_dom"/>
</dbReference>
<keyword evidence="4 7" id="KW-0812">Transmembrane</keyword>
<proteinExistence type="predicted"/>
<feature type="transmembrane region" description="Helical" evidence="7">
    <location>
        <begin position="310"/>
        <end position="328"/>
    </location>
</feature>
<keyword evidence="2" id="KW-0813">Transport</keyword>
<keyword evidence="6 7" id="KW-0472">Membrane</keyword>
<evidence type="ECO:0000256" key="1">
    <source>
        <dbReference type="ARBA" id="ARBA00004651"/>
    </source>
</evidence>
<evidence type="ECO:0000259" key="8">
    <source>
        <dbReference type="PROSITE" id="PS50850"/>
    </source>
</evidence>
<evidence type="ECO:0000256" key="6">
    <source>
        <dbReference type="ARBA" id="ARBA00023136"/>
    </source>
</evidence>
<feature type="transmembrane region" description="Helical" evidence="7">
    <location>
        <begin position="279"/>
        <end position="298"/>
    </location>
</feature>
<feature type="transmembrane region" description="Helical" evidence="7">
    <location>
        <begin position="40"/>
        <end position="65"/>
    </location>
</feature>